<feature type="non-terminal residue" evidence="1">
    <location>
        <position position="1"/>
    </location>
</feature>
<name>J9FEF1_9ZZZZ</name>
<reference evidence="1" key="1">
    <citation type="journal article" date="2012" name="PLoS ONE">
        <title>Gene sets for utilization of primary and secondary nutrition supplies in the distal gut of endangered iberian lynx.</title>
        <authorList>
            <person name="Alcaide M."/>
            <person name="Messina E."/>
            <person name="Richter M."/>
            <person name="Bargiela R."/>
            <person name="Peplies J."/>
            <person name="Huws S.A."/>
            <person name="Newbold C.J."/>
            <person name="Golyshin P.N."/>
            <person name="Simon M.A."/>
            <person name="Lopez G."/>
            <person name="Yakimov M.M."/>
            <person name="Ferrer M."/>
        </authorList>
    </citation>
    <scope>NUCLEOTIDE SEQUENCE</scope>
</reference>
<gene>
    <name evidence="1" type="ORF">EVA_19100</name>
</gene>
<proteinExistence type="predicted"/>
<comment type="caution">
    <text evidence="1">The sequence shown here is derived from an EMBL/GenBank/DDBJ whole genome shotgun (WGS) entry which is preliminary data.</text>
</comment>
<dbReference type="EMBL" id="AMCI01007341">
    <property type="protein sequence ID" value="EJW92793.1"/>
    <property type="molecule type" value="Genomic_DNA"/>
</dbReference>
<dbReference type="AlphaFoldDB" id="J9FEF1"/>
<accession>J9FEF1</accession>
<organism evidence="1">
    <name type="scientific">gut metagenome</name>
    <dbReference type="NCBI Taxonomy" id="749906"/>
    <lineage>
        <taxon>unclassified sequences</taxon>
        <taxon>metagenomes</taxon>
        <taxon>organismal metagenomes</taxon>
    </lineage>
</organism>
<evidence type="ECO:0000313" key="1">
    <source>
        <dbReference type="EMBL" id="EJW92793.1"/>
    </source>
</evidence>
<protein>
    <submittedName>
        <fullName evidence="1">Uncharacterized protein</fullName>
    </submittedName>
</protein>
<sequence>TVGKSGKTVNPAEDNSNSYLTVELQTRTGTAMRIYGVITRPI</sequence>